<keyword evidence="1" id="KW-1133">Transmembrane helix</keyword>
<dbReference type="OrthoDB" id="4578656at2"/>
<dbReference type="Proteomes" id="UP000183180">
    <property type="component" value="Unassembled WGS sequence"/>
</dbReference>
<feature type="transmembrane region" description="Helical" evidence="1">
    <location>
        <begin position="46"/>
        <end position="73"/>
    </location>
</feature>
<protein>
    <submittedName>
        <fullName evidence="2">Putative Holin-X, holin superfamily III</fullName>
    </submittedName>
</protein>
<dbReference type="RefSeq" id="WP_074850862.1">
    <property type="nucleotide sequence ID" value="NZ_FNLM01000034.1"/>
</dbReference>
<gene>
    <name evidence="2" type="ORF">SAMN04488548_1342374</name>
</gene>
<dbReference type="InterPro" id="IPR009937">
    <property type="entry name" value="Phage_holin_3_6"/>
</dbReference>
<evidence type="ECO:0000313" key="2">
    <source>
        <dbReference type="EMBL" id="SDU58459.1"/>
    </source>
</evidence>
<dbReference type="EMBL" id="FNLM01000034">
    <property type="protein sequence ID" value="SDU58459.1"/>
    <property type="molecule type" value="Genomic_DNA"/>
</dbReference>
<sequence>MSDPSVNDLSTVQLVERLQSQTTTLVKTELQHAVAEMKGKGTRIGVGAGISGAGTLLVLFGLGTLVAAAVLGLANAVPAWLAAVIVGVALLVIGGATAAIGAQRAKSAVPPAPEQTVESVQRDVATVKEHLK</sequence>
<reference evidence="2 3" key="1">
    <citation type="submission" date="2016-10" db="EMBL/GenBank/DDBJ databases">
        <authorList>
            <person name="de Groot N.N."/>
        </authorList>
    </citation>
    <scope>NUCLEOTIDE SEQUENCE [LARGE SCALE GENOMIC DNA]</scope>
    <source>
        <strain evidence="2 3">DSM 44215</strain>
    </source>
</reference>
<organism evidence="2 3">
    <name type="scientific">Gordonia westfalica</name>
    <dbReference type="NCBI Taxonomy" id="158898"/>
    <lineage>
        <taxon>Bacteria</taxon>
        <taxon>Bacillati</taxon>
        <taxon>Actinomycetota</taxon>
        <taxon>Actinomycetes</taxon>
        <taxon>Mycobacteriales</taxon>
        <taxon>Gordoniaceae</taxon>
        <taxon>Gordonia</taxon>
    </lineage>
</organism>
<evidence type="ECO:0000256" key="1">
    <source>
        <dbReference type="SAM" id="Phobius"/>
    </source>
</evidence>
<keyword evidence="1" id="KW-0472">Membrane</keyword>
<keyword evidence="1" id="KW-0812">Transmembrane</keyword>
<dbReference type="STRING" id="158898.SAMN04488548_1342374"/>
<proteinExistence type="predicted"/>
<accession>A0A1H2JPP6</accession>
<name>A0A1H2JPP6_9ACTN</name>
<dbReference type="AlphaFoldDB" id="A0A1H2JPP6"/>
<dbReference type="Pfam" id="PF07332">
    <property type="entry name" value="Phage_holin_3_6"/>
    <property type="match status" value="1"/>
</dbReference>
<feature type="transmembrane region" description="Helical" evidence="1">
    <location>
        <begin position="79"/>
        <end position="100"/>
    </location>
</feature>
<evidence type="ECO:0000313" key="3">
    <source>
        <dbReference type="Proteomes" id="UP000183180"/>
    </source>
</evidence>